<comment type="caution">
    <text evidence="4">The sequence shown here is derived from an EMBL/GenBank/DDBJ whole genome shotgun (WGS) entry which is preliminary data.</text>
</comment>
<dbReference type="Gene3D" id="1.20.120.520">
    <property type="entry name" value="nmb1532 protein domain like"/>
    <property type="match status" value="1"/>
</dbReference>
<dbReference type="Pfam" id="PF01814">
    <property type="entry name" value="Hemerythrin"/>
    <property type="match status" value="1"/>
</dbReference>
<dbReference type="InterPro" id="IPR012312">
    <property type="entry name" value="Hemerythrin-like"/>
</dbReference>
<dbReference type="AlphaFoldDB" id="A0A846Z8X4"/>
<feature type="signal peptide" evidence="2">
    <location>
        <begin position="1"/>
        <end position="20"/>
    </location>
</feature>
<accession>A0A846Z8X4</accession>
<evidence type="ECO:0000256" key="1">
    <source>
        <dbReference type="SAM" id="MobiDB-lite"/>
    </source>
</evidence>
<protein>
    <submittedName>
        <fullName evidence="4">Hemerythrin domain-containing protein</fullName>
    </submittedName>
</protein>
<dbReference type="Proteomes" id="UP000579250">
    <property type="component" value="Unassembled WGS sequence"/>
</dbReference>
<gene>
    <name evidence="4" type="ORF">HGB48_24385</name>
</gene>
<sequence length="226" mass="24382">MKKRSPLVIGASGIAALALAAGAYVINDGNAEGKAAERPAVAAGQVAGTEPVTQPLRDEHKELMPHIEELRAAGDAVGNAQWKDLRAKTATAHTFLAGHLVPHAQAEDKVLYAEIDRLLGNVPVTATMRRDHVEVEKLTAELETLQGQLTKPPNAQAQRDLRRVLYGSYTLVKLHFAKEEEVYLPILDKRLTAEQARELFERMEQVGGQDGGHGGQDSGHGQDGGH</sequence>
<evidence type="ECO:0000313" key="5">
    <source>
        <dbReference type="Proteomes" id="UP000579250"/>
    </source>
</evidence>
<proteinExistence type="predicted"/>
<evidence type="ECO:0000313" key="4">
    <source>
        <dbReference type="EMBL" id="NKZ06853.1"/>
    </source>
</evidence>
<name>A0A846Z8X4_9ACTN</name>
<reference evidence="4 5" key="1">
    <citation type="submission" date="2020-04" db="EMBL/GenBank/DDBJ databases">
        <title>MicrobeNet Type strains.</title>
        <authorList>
            <person name="Nicholson A.C."/>
        </authorList>
    </citation>
    <scope>NUCLEOTIDE SEQUENCE [LARGE SCALE GENOMIC DNA]</scope>
    <source>
        <strain evidence="4 5">ATCC BAA-277</strain>
    </source>
</reference>
<evidence type="ECO:0000259" key="3">
    <source>
        <dbReference type="Pfam" id="PF01814"/>
    </source>
</evidence>
<feature type="domain" description="Hemerythrin-like" evidence="3">
    <location>
        <begin position="56"/>
        <end position="187"/>
    </location>
</feature>
<evidence type="ECO:0000256" key="2">
    <source>
        <dbReference type="SAM" id="SignalP"/>
    </source>
</evidence>
<organism evidence="4 5">
    <name type="scientific">Actinomadura latina</name>
    <dbReference type="NCBI Taxonomy" id="163603"/>
    <lineage>
        <taxon>Bacteria</taxon>
        <taxon>Bacillati</taxon>
        <taxon>Actinomycetota</taxon>
        <taxon>Actinomycetes</taxon>
        <taxon>Streptosporangiales</taxon>
        <taxon>Thermomonosporaceae</taxon>
        <taxon>Actinomadura</taxon>
    </lineage>
</organism>
<dbReference type="EMBL" id="JAAXPI010000043">
    <property type="protein sequence ID" value="NKZ06853.1"/>
    <property type="molecule type" value="Genomic_DNA"/>
</dbReference>
<dbReference type="RefSeq" id="WP_067641046.1">
    <property type="nucleotide sequence ID" value="NZ_JAAXPI010000043.1"/>
</dbReference>
<feature type="compositionally biased region" description="Gly residues" evidence="1">
    <location>
        <begin position="208"/>
        <end position="226"/>
    </location>
</feature>
<keyword evidence="2" id="KW-0732">Signal</keyword>
<feature type="chain" id="PRO_5038875170" evidence="2">
    <location>
        <begin position="21"/>
        <end position="226"/>
    </location>
</feature>
<keyword evidence="5" id="KW-1185">Reference proteome</keyword>
<feature type="region of interest" description="Disordered" evidence="1">
    <location>
        <begin position="206"/>
        <end position="226"/>
    </location>
</feature>